<evidence type="ECO:0000313" key="1">
    <source>
        <dbReference type="EMBL" id="SHI11633.1"/>
    </source>
</evidence>
<reference evidence="1 2" key="1">
    <citation type="submission" date="2016-11" db="EMBL/GenBank/DDBJ databases">
        <authorList>
            <person name="Jaros S."/>
            <person name="Januszkiewicz K."/>
            <person name="Wedrychowicz H."/>
        </authorList>
    </citation>
    <scope>NUCLEOTIDE SEQUENCE [LARGE SCALE GENOMIC DNA]</scope>
    <source>
        <strain evidence="1 2">DSM 9705</strain>
    </source>
</reference>
<dbReference type="EMBL" id="FQXS01000038">
    <property type="protein sequence ID" value="SHI11633.1"/>
    <property type="molecule type" value="Genomic_DNA"/>
</dbReference>
<organism evidence="1 2">
    <name type="scientific">Desulfofustis glycolicus DSM 9705</name>
    <dbReference type="NCBI Taxonomy" id="1121409"/>
    <lineage>
        <taxon>Bacteria</taxon>
        <taxon>Pseudomonadati</taxon>
        <taxon>Thermodesulfobacteriota</taxon>
        <taxon>Desulfobulbia</taxon>
        <taxon>Desulfobulbales</taxon>
        <taxon>Desulfocapsaceae</taxon>
        <taxon>Desulfofustis</taxon>
    </lineage>
</organism>
<dbReference type="RefSeq" id="WP_073379003.1">
    <property type="nucleotide sequence ID" value="NZ_FQXS01000038.1"/>
</dbReference>
<dbReference type="Proteomes" id="UP000184139">
    <property type="component" value="Unassembled WGS sequence"/>
</dbReference>
<name>A0A1M5YJE9_9BACT</name>
<keyword evidence="2" id="KW-1185">Reference proteome</keyword>
<evidence type="ECO:0000313" key="2">
    <source>
        <dbReference type="Proteomes" id="UP000184139"/>
    </source>
</evidence>
<sequence length="81" mass="9546">MDSHSRGNKRQPKVFPVQGEVPEKKLRHILHAKPSLKKRKARAVTPPFQAPRSYLIVRAYREFEGSDFIEELIMQRDYIID</sequence>
<gene>
    <name evidence="1" type="ORF">SAMN02745124_04052</name>
</gene>
<proteinExistence type="predicted"/>
<accession>A0A1M5YJE9</accession>
<dbReference type="AlphaFoldDB" id="A0A1M5YJE9"/>
<protein>
    <submittedName>
        <fullName evidence="1">Uncharacterized protein</fullName>
    </submittedName>
</protein>